<sequence>MNGQMTDSFPRPILSVRDLCVDYVTDAADFRAVDHVSFDIQPGEIFGLAGESGCGKSTIAYAVTRLHQPPALISKGSIHLEGQDILALDEKALCQWRWREVSMVFQNAMTALNPVITVAEQFRDVFRAHTNMRRAEIKERSCHLMDLVGIPPERLNDFPHQFSGGMRQRIAIAIALALEPKLIVMDEPTTALDVVVQQEILSEVMRLREQLGFSVLFITHDLTLMSQFCERIGVMLQGRLVELNTAHAISTAPEHDYTASLWRSIPPLRPSLERQKEMEVLL</sequence>
<evidence type="ECO:0000256" key="3">
    <source>
        <dbReference type="ARBA" id="ARBA00022448"/>
    </source>
</evidence>
<dbReference type="Proteomes" id="UP000256845">
    <property type="component" value="Unassembled WGS sequence"/>
</dbReference>
<gene>
    <name evidence="11" type="ORF">DFP90_101558</name>
</gene>
<dbReference type="GO" id="GO:0055085">
    <property type="term" value="P:transmembrane transport"/>
    <property type="evidence" value="ECO:0007669"/>
    <property type="project" value="UniProtKB-ARBA"/>
</dbReference>
<dbReference type="PROSITE" id="PS50893">
    <property type="entry name" value="ABC_TRANSPORTER_2"/>
    <property type="match status" value="1"/>
</dbReference>
<dbReference type="EMBL" id="QRDW01000001">
    <property type="protein sequence ID" value="RED53759.1"/>
    <property type="molecule type" value="Genomic_DNA"/>
</dbReference>
<dbReference type="PANTHER" id="PTHR43297:SF14">
    <property type="entry name" value="ATPASE AAA-TYPE CORE DOMAIN-CONTAINING PROTEIN"/>
    <property type="match status" value="1"/>
</dbReference>
<dbReference type="PROSITE" id="PS00211">
    <property type="entry name" value="ABC_TRANSPORTER_1"/>
    <property type="match status" value="1"/>
</dbReference>
<evidence type="ECO:0000256" key="4">
    <source>
        <dbReference type="ARBA" id="ARBA00022475"/>
    </source>
</evidence>
<evidence type="ECO:0000256" key="9">
    <source>
        <dbReference type="ARBA" id="ARBA00023136"/>
    </source>
</evidence>
<proteinExistence type="inferred from homology"/>
<comment type="similarity">
    <text evidence="2">Belongs to the ABC transporter superfamily.</text>
</comment>
<dbReference type="SMART" id="SM00382">
    <property type="entry name" value="AAA"/>
    <property type="match status" value="1"/>
</dbReference>
<evidence type="ECO:0000256" key="1">
    <source>
        <dbReference type="ARBA" id="ARBA00004417"/>
    </source>
</evidence>
<dbReference type="GO" id="GO:0005524">
    <property type="term" value="F:ATP binding"/>
    <property type="evidence" value="ECO:0007669"/>
    <property type="project" value="UniProtKB-KW"/>
</dbReference>
<feature type="domain" description="ABC transporter" evidence="10">
    <location>
        <begin position="16"/>
        <end position="262"/>
    </location>
</feature>
<dbReference type="InterPro" id="IPR017871">
    <property type="entry name" value="ABC_transporter-like_CS"/>
</dbReference>
<dbReference type="FunFam" id="3.40.50.300:FF:000016">
    <property type="entry name" value="Oligopeptide ABC transporter ATP-binding component"/>
    <property type="match status" value="1"/>
</dbReference>
<keyword evidence="4" id="KW-1003">Cell membrane</keyword>
<dbReference type="InterPro" id="IPR003593">
    <property type="entry name" value="AAA+_ATPase"/>
</dbReference>
<dbReference type="CDD" id="cd03257">
    <property type="entry name" value="ABC_NikE_OppD_transporters"/>
    <property type="match status" value="1"/>
</dbReference>
<name>A0A3D9HWH3_9PROT</name>
<dbReference type="SUPFAM" id="SSF52540">
    <property type="entry name" value="P-loop containing nucleoside triphosphate hydrolases"/>
    <property type="match status" value="1"/>
</dbReference>
<keyword evidence="9" id="KW-0472">Membrane</keyword>
<comment type="subcellular location">
    <subcellularLocation>
        <location evidence="1">Cell inner membrane</location>
        <topology evidence="1">Peripheral membrane protein</topology>
    </subcellularLocation>
</comment>
<evidence type="ECO:0000256" key="6">
    <source>
        <dbReference type="ARBA" id="ARBA00022741"/>
    </source>
</evidence>
<keyword evidence="12" id="KW-1185">Reference proteome</keyword>
<evidence type="ECO:0000259" key="10">
    <source>
        <dbReference type="PROSITE" id="PS50893"/>
    </source>
</evidence>
<dbReference type="GO" id="GO:0005886">
    <property type="term" value="C:plasma membrane"/>
    <property type="evidence" value="ECO:0007669"/>
    <property type="project" value="UniProtKB-SubCell"/>
</dbReference>
<keyword evidence="5" id="KW-0997">Cell inner membrane</keyword>
<evidence type="ECO:0000256" key="8">
    <source>
        <dbReference type="ARBA" id="ARBA00022967"/>
    </source>
</evidence>
<dbReference type="InterPro" id="IPR027417">
    <property type="entry name" value="P-loop_NTPase"/>
</dbReference>
<keyword evidence="3" id="KW-0813">Transport</keyword>
<dbReference type="InterPro" id="IPR050388">
    <property type="entry name" value="ABC_Ni/Peptide_Import"/>
</dbReference>
<dbReference type="Pfam" id="PF00005">
    <property type="entry name" value="ABC_tran"/>
    <property type="match status" value="1"/>
</dbReference>
<dbReference type="InterPro" id="IPR003439">
    <property type="entry name" value="ABC_transporter-like_ATP-bd"/>
</dbReference>
<evidence type="ECO:0000313" key="11">
    <source>
        <dbReference type="EMBL" id="RED53759.1"/>
    </source>
</evidence>
<dbReference type="Gene3D" id="3.40.50.300">
    <property type="entry name" value="P-loop containing nucleotide triphosphate hydrolases"/>
    <property type="match status" value="1"/>
</dbReference>
<comment type="caution">
    <text evidence="11">The sequence shown here is derived from an EMBL/GenBank/DDBJ whole genome shotgun (WGS) entry which is preliminary data.</text>
</comment>
<protein>
    <submittedName>
        <fullName evidence="11">Peptide/nickel transport system ATP-binding protein</fullName>
    </submittedName>
</protein>
<accession>A0A3D9HWH3</accession>
<evidence type="ECO:0000256" key="2">
    <source>
        <dbReference type="ARBA" id="ARBA00005417"/>
    </source>
</evidence>
<organism evidence="11 12">
    <name type="scientific">Aestuariispira insulae</name>
    <dbReference type="NCBI Taxonomy" id="1461337"/>
    <lineage>
        <taxon>Bacteria</taxon>
        <taxon>Pseudomonadati</taxon>
        <taxon>Pseudomonadota</taxon>
        <taxon>Alphaproteobacteria</taxon>
        <taxon>Rhodospirillales</taxon>
        <taxon>Kiloniellaceae</taxon>
        <taxon>Aestuariispira</taxon>
    </lineage>
</organism>
<keyword evidence="6" id="KW-0547">Nucleotide-binding</keyword>
<dbReference type="AlphaFoldDB" id="A0A3D9HWH3"/>
<dbReference type="GO" id="GO:0016887">
    <property type="term" value="F:ATP hydrolysis activity"/>
    <property type="evidence" value="ECO:0007669"/>
    <property type="project" value="InterPro"/>
</dbReference>
<evidence type="ECO:0000256" key="5">
    <source>
        <dbReference type="ARBA" id="ARBA00022519"/>
    </source>
</evidence>
<keyword evidence="7 11" id="KW-0067">ATP-binding</keyword>
<dbReference type="PANTHER" id="PTHR43297">
    <property type="entry name" value="OLIGOPEPTIDE TRANSPORT ATP-BINDING PROTEIN APPD"/>
    <property type="match status" value="1"/>
</dbReference>
<keyword evidence="8" id="KW-1278">Translocase</keyword>
<dbReference type="RefSeq" id="WP_218044554.1">
    <property type="nucleotide sequence ID" value="NZ_QRDW01000001.1"/>
</dbReference>
<evidence type="ECO:0000313" key="12">
    <source>
        <dbReference type="Proteomes" id="UP000256845"/>
    </source>
</evidence>
<reference evidence="11 12" key="1">
    <citation type="submission" date="2018-07" db="EMBL/GenBank/DDBJ databases">
        <title>Genomic Encyclopedia of Type Strains, Phase III (KMG-III): the genomes of soil and plant-associated and newly described type strains.</title>
        <authorList>
            <person name="Whitman W."/>
        </authorList>
    </citation>
    <scope>NUCLEOTIDE SEQUENCE [LARGE SCALE GENOMIC DNA]</scope>
    <source>
        <strain evidence="11 12">CECT 8488</strain>
    </source>
</reference>
<evidence type="ECO:0000256" key="7">
    <source>
        <dbReference type="ARBA" id="ARBA00022840"/>
    </source>
</evidence>